<dbReference type="CDD" id="cd11304">
    <property type="entry name" value="Cadherin_repeat"/>
    <property type="match status" value="2"/>
</dbReference>
<dbReference type="InterPro" id="IPR050174">
    <property type="entry name" value="Protocadherin/Cadherin-CA"/>
</dbReference>
<organism evidence="6 7">
    <name type="scientific">Limnoraphis robusta CCNP1315</name>
    <dbReference type="NCBI Taxonomy" id="3110306"/>
    <lineage>
        <taxon>Bacteria</taxon>
        <taxon>Bacillati</taxon>
        <taxon>Cyanobacteriota</taxon>
        <taxon>Cyanophyceae</taxon>
        <taxon>Oscillatoriophycideae</taxon>
        <taxon>Oscillatoriales</taxon>
        <taxon>Sirenicapillariaceae</taxon>
        <taxon>Limnoraphis</taxon>
    </lineage>
</organism>
<dbReference type="PANTHER" id="PTHR24028">
    <property type="entry name" value="CADHERIN-87A"/>
    <property type="match status" value="1"/>
</dbReference>
<proteinExistence type="predicted"/>
<evidence type="ECO:0000256" key="3">
    <source>
        <dbReference type="ARBA" id="ARBA00022989"/>
    </source>
</evidence>
<evidence type="ECO:0000256" key="1">
    <source>
        <dbReference type="ARBA" id="ARBA00004167"/>
    </source>
</evidence>
<gene>
    <name evidence="6" type="ORF">VB854_14440</name>
</gene>
<dbReference type="SUPFAM" id="SSF49313">
    <property type="entry name" value="Cadherin-like"/>
    <property type="match status" value="2"/>
</dbReference>
<dbReference type="Proteomes" id="UP001301728">
    <property type="component" value="Unassembled WGS sequence"/>
</dbReference>
<dbReference type="Pfam" id="PF08309">
    <property type="entry name" value="LVIVD"/>
    <property type="match status" value="7"/>
</dbReference>
<keyword evidence="3" id="KW-0472">Membrane</keyword>
<dbReference type="PRINTS" id="PR00205">
    <property type="entry name" value="CADHERIN"/>
</dbReference>
<dbReference type="InterPro" id="IPR015943">
    <property type="entry name" value="WD40/YVTN_repeat-like_dom_sf"/>
</dbReference>
<keyword evidence="4" id="KW-0325">Glycoprotein</keyword>
<protein>
    <submittedName>
        <fullName evidence="6">DUF4347 domain-containing protein</fullName>
    </submittedName>
</protein>
<dbReference type="SMART" id="SM00112">
    <property type="entry name" value="CA"/>
    <property type="match status" value="2"/>
</dbReference>
<sequence>MSPILTSNSQPFNSIQTIQPSEMSLNRSKTLVFIDANVDDYKHLVQGVKPGIEVEILDIRQDGIEQITAFLFTRPHIKTVHIVSHGSPGCLYLGNAQLNLDTLEDYANLLQTWSASEILLYGCNVAAGDAGAEFVEKLHKLTDADIAASATPTGNAAKEGDWTLKRFISQTPAELAFSAATQASYRGILANGQVNIEGIVEEDSTLTAQVTDSNGISGAISYQWQSSEDETNWTDIAGATNSTLTLADNEVGKYIRVNASYTDNGGTAETVSAVAGEGIFFQGSFDTPGSAQAVFIEGNLAFVADDAKDLQIIDISNPTNPTLRGKVENTPGRAKDISVAGNYAYIADDTGGLTVVDISNPASPTVTTSVNTGGKANGVAVAGNFAYVSDDTSGLVIFDITNPASPTQKGRIATTNAAPTDVALAGNFAYVTEGSGINTASGRRNMTIFDISDPNSPIPVQTLGTNGNARGITVVNNFAYIANGTSGLTVIDISNPNSPQRLGSFNTPGNARGVSVAGNFAYVADEAGGLQIINISDPTAPSLEYSFDTPGSAFGVSVVDNLVYVADGNGGLQVLDVQTTPPTVANINDNPTDISLTSNSVDENEAVGTVVGILSSADADPEDTHSYSLVAGAGDTDNAQFEIVNGELKTKASFDFESKDSYNIRVQTNDKNGGTFQKQFTINVDNVNETPTDISLSNNSLEENQAIGTVVGTFTTADVDPADTHTYSLVAGAGDTDNAQFEIVNGELKTKASFDFESKDSYNIRVQTNDKNGGTFQKQFTINVDNVNETPTDISLSNNSLEENQAIGTVVGTF</sequence>
<keyword evidence="3" id="KW-1133">Transmembrane helix</keyword>
<keyword evidence="7" id="KW-1185">Reference proteome</keyword>
<evidence type="ECO:0000313" key="7">
    <source>
        <dbReference type="Proteomes" id="UP001301728"/>
    </source>
</evidence>
<keyword evidence="2" id="KW-0812">Transmembrane</keyword>
<feature type="domain" description="Cadherin" evidence="5">
    <location>
        <begin position="593"/>
        <end position="693"/>
    </location>
</feature>
<comment type="subcellular location">
    <subcellularLocation>
        <location evidence="1">Membrane</location>
        <topology evidence="1">Single-pass membrane protein</topology>
    </subcellularLocation>
</comment>
<dbReference type="Gene3D" id="2.60.40.2700">
    <property type="match status" value="1"/>
</dbReference>
<dbReference type="InterPro" id="IPR013211">
    <property type="entry name" value="LVIVD"/>
</dbReference>
<dbReference type="Gene3D" id="2.130.10.10">
    <property type="entry name" value="YVTN repeat-like/Quinoprotein amine dehydrogenase"/>
    <property type="match status" value="1"/>
</dbReference>
<name>A0ABU5U0E4_9CYAN</name>
<dbReference type="PROSITE" id="PS50268">
    <property type="entry name" value="CADHERIN_2"/>
    <property type="match status" value="2"/>
</dbReference>
<evidence type="ECO:0000256" key="4">
    <source>
        <dbReference type="ARBA" id="ARBA00023180"/>
    </source>
</evidence>
<dbReference type="InterPro" id="IPR002126">
    <property type="entry name" value="Cadherin-like_dom"/>
</dbReference>
<dbReference type="Gene3D" id="2.60.40.60">
    <property type="entry name" value="Cadherins"/>
    <property type="match status" value="2"/>
</dbReference>
<dbReference type="Pfam" id="PF14252">
    <property type="entry name" value="DUF4347"/>
    <property type="match status" value="1"/>
</dbReference>
<dbReference type="PANTHER" id="PTHR24028:SF316">
    <property type="entry name" value="NEURAL-CADHERIN-LIKE"/>
    <property type="match status" value="1"/>
</dbReference>
<accession>A0ABU5U0E4</accession>
<evidence type="ECO:0000259" key="5">
    <source>
        <dbReference type="PROSITE" id="PS50268"/>
    </source>
</evidence>
<evidence type="ECO:0000313" key="6">
    <source>
        <dbReference type="EMBL" id="MEA5520143.1"/>
    </source>
</evidence>
<dbReference type="Pfam" id="PF00028">
    <property type="entry name" value="Cadherin"/>
    <property type="match status" value="2"/>
</dbReference>
<dbReference type="InterPro" id="IPR015919">
    <property type="entry name" value="Cadherin-like_sf"/>
</dbReference>
<feature type="non-terminal residue" evidence="6">
    <location>
        <position position="814"/>
    </location>
</feature>
<reference evidence="6 7" key="1">
    <citation type="submission" date="2023-12" db="EMBL/GenBank/DDBJ databases">
        <title>Baltic Sea Cyanobacteria.</title>
        <authorList>
            <person name="Delbaje E."/>
            <person name="Fewer D.P."/>
            <person name="Shishido T.K."/>
        </authorList>
    </citation>
    <scope>NUCLEOTIDE SEQUENCE [LARGE SCALE GENOMIC DNA]</scope>
    <source>
        <strain evidence="6 7">CCNP 1315</strain>
    </source>
</reference>
<dbReference type="EMBL" id="JAYGHT010000075">
    <property type="protein sequence ID" value="MEA5520143.1"/>
    <property type="molecule type" value="Genomic_DNA"/>
</dbReference>
<comment type="caution">
    <text evidence="6">The sequence shown here is derived from an EMBL/GenBank/DDBJ whole genome shotgun (WGS) entry which is preliminary data.</text>
</comment>
<dbReference type="SUPFAM" id="SSF75011">
    <property type="entry name" value="3-carboxy-cis,cis-mucoante lactonizing enzyme"/>
    <property type="match status" value="1"/>
</dbReference>
<feature type="domain" description="Cadherin" evidence="5">
    <location>
        <begin position="700"/>
        <end position="793"/>
    </location>
</feature>
<dbReference type="InterPro" id="IPR025592">
    <property type="entry name" value="DUF4347"/>
</dbReference>
<evidence type="ECO:0000256" key="2">
    <source>
        <dbReference type="ARBA" id="ARBA00022692"/>
    </source>
</evidence>